<keyword evidence="6" id="KW-0732">Signal</keyword>
<dbReference type="SMART" id="SM00498">
    <property type="entry name" value="FH2"/>
    <property type="match status" value="1"/>
</dbReference>
<keyword evidence="3" id="KW-0175">Coiled coil</keyword>
<keyword evidence="5" id="KW-0812">Transmembrane</keyword>
<feature type="region of interest" description="Disordered" evidence="4">
    <location>
        <begin position="407"/>
        <end position="428"/>
    </location>
</feature>
<feature type="region of interest" description="Disordered" evidence="4">
    <location>
        <begin position="781"/>
        <end position="825"/>
    </location>
</feature>
<feature type="compositionally biased region" description="Polar residues" evidence="4">
    <location>
        <begin position="619"/>
        <end position="641"/>
    </location>
</feature>
<feature type="transmembrane region" description="Helical" evidence="5">
    <location>
        <begin position="78"/>
        <end position="102"/>
    </location>
</feature>
<feature type="compositionally biased region" description="Pro residues" evidence="4">
    <location>
        <begin position="35"/>
        <end position="46"/>
    </location>
</feature>
<feature type="region of interest" description="Disordered" evidence="4">
    <location>
        <begin position="28"/>
        <end position="75"/>
    </location>
</feature>
<gene>
    <name evidence="8" type="ORF">Adt_15731</name>
</gene>
<proteinExistence type="inferred from homology"/>
<dbReference type="Pfam" id="PF02181">
    <property type="entry name" value="FH2"/>
    <property type="match status" value="1"/>
</dbReference>
<evidence type="ECO:0000256" key="4">
    <source>
        <dbReference type="SAM" id="MobiDB-lite"/>
    </source>
</evidence>
<keyword evidence="5" id="KW-0472">Membrane</keyword>
<evidence type="ECO:0000313" key="9">
    <source>
        <dbReference type="Proteomes" id="UP001604336"/>
    </source>
</evidence>
<feature type="compositionally biased region" description="Polar residues" evidence="4">
    <location>
        <begin position="341"/>
        <end position="358"/>
    </location>
</feature>
<sequence>MSSAILYLFFLFIISSIHQSACQSNSQNIETRYPSSPPPLPPPTPRPSEDQPIIPPPIPNPLPSQPGAPSGKPSSKKAVARAVAATAASTLVVSGLLFFILLRHSRRKRERTEVNPYAGNPVEPRNDFTRFDGNVKGVIVDENGLDVLYWRNLEGGDKKRSFKKQVYQNLKYGEEKEEEKRIISGDDRNKKNESPIQEIPLLRGKSSTSQSAVWIDREDSRIKRAPTLSSGIAVEKQNSSSQVVKHPSPQAQRPPPRNIEAVPKAEMAAPPPPPPPVSSRIRPSPPPPPPPLVPSNIRPSPPVPPPPVPSNVHPSPPPPPPPKASGAVSSQKPPAPKGMPSGSQRSSSLGEGTSSNENGKVKLKPLHWDKVNPNVEHSMVWDKIDQGSFKFDGDLMEALFGYVATNRKSPRQDSNSTSPRGDRSGPASRIFILDTRKSQNIAIVLKSLRVSHKEIIDALVKGEGLNADTLEKLTKISPTNEETSEILAFDGDPTRLADAESFLYHLLKAFPSAFTHFNAMLFRSNYHIEISNLKELLKSLESACNELRTRGLFLKLLEAVLKAGNRLNAGTSRGNAQGFSLTALRKLSDVKSSDGTTTLLQFVVQEVVRAEGKRCVLNRNRSMSRTNSQNTNPGNQSSDNLVPQVDREKEYMMLGLPVIGGLSAEFSNVKKAATTDYDYLVKTSSGLSAQLIEIGKIVAQCDHRTGFAKEMKIFVDGAEEEIKAVKEEQTRVMELVKKTTDYYQTGSSKDKGTNPLQLFVIVRDFLGMVDQVCVDIARNVQKKKPAPPSSESSSPESPRVFRFPKLPANFMSDHSKSSSSDSDNE</sequence>
<dbReference type="Proteomes" id="UP001604336">
    <property type="component" value="Unassembled WGS sequence"/>
</dbReference>
<feature type="signal peptide" evidence="6">
    <location>
        <begin position="1"/>
        <end position="22"/>
    </location>
</feature>
<protein>
    <recommendedName>
        <fullName evidence="2">Formin-like protein</fullName>
    </recommendedName>
</protein>
<dbReference type="PANTHER" id="PTHR23213:SF354">
    <property type="entry name" value="FORMIN-LIKE PROTEIN 4"/>
    <property type="match status" value="1"/>
</dbReference>
<dbReference type="InterPro" id="IPR042201">
    <property type="entry name" value="FH2_Formin_sf"/>
</dbReference>
<organism evidence="8 9">
    <name type="scientific">Abeliophyllum distichum</name>
    <dbReference type="NCBI Taxonomy" id="126358"/>
    <lineage>
        <taxon>Eukaryota</taxon>
        <taxon>Viridiplantae</taxon>
        <taxon>Streptophyta</taxon>
        <taxon>Embryophyta</taxon>
        <taxon>Tracheophyta</taxon>
        <taxon>Spermatophyta</taxon>
        <taxon>Magnoliopsida</taxon>
        <taxon>eudicotyledons</taxon>
        <taxon>Gunneridae</taxon>
        <taxon>Pentapetalae</taxon>
        <taxon>asterids</taxon>
        <taxon>lamiids</taxon>
        <taxon>Lamiales</taxon>
        <taxon>Oleaceae</taxon>
        <taxon>Forsythieae</taxon>
        <taxon>Abeliophyllum</taxon>
    </lineage>
</organism>
<evidence type="ECO:0000256" key="1">
    <source>
        <dbReference type="ARBA" id="ARBA00025793"/>
    </source>
</evidence>
<feature type="compositionally biased region" description="Low complexity" evidence="4">
    <location>
        <begin position="789"/>
        <end position="798"/>
    </location>
</feature>
<evidence type="ECO:0000256" key="3">
    <source>
        <dbReference type="SAM" id="Coils"/>
    </source>
</evidence>
<feature type="domain" description="FH2" evidence="7">
    <location>
        <begin position="353"/>
        <end position="795"/>
    </location>
</feature>
<dbReference type="EMBL" id="JBFOLK010000004">
    <property type="protein sequence ID" value="KAL2519484.1"/>
    <property type="molecule type" value="Genomic_DNA"/>
</dbReference>
<dbReference type="SUPFAM" id="SSF101447">
    <property type="entry name" value="Formin homology 2 domain (FH2 domain)"/>
    <property type="match status" value="1"/>
</dbReference>
<keyword evidence="5" id="KW-1133">Transmembrane helix</keyword>
<reference evidence="9" key="1">
    <citation type="submission" date="2024-07" db="EMBL/GenBank/DDBJ databases">
        <title>Two chromosome-level genome assemblies of Korean endemic species Abeliophyllum distichum and Forsythia ovata (Oleaceae).</title>
        <authorList>
            <person name="Jang H."/>
        </authorList>
    </citation>
    <scope>NUCLEOTIDE SEQUENCE [LARGE SCALE GENOMIC DNA]</scope>
</reference>
<keyword evidence="9" id="KW-1185">Reference proteome</keyword>
<feature type="region of interest" description="Disordered" evidence="4">
    <location>
        <begin position="175"/>
        <end position="367"/>
    </location>
</feature>
<evidence type="ECO:0000259" key="7">
    <source>
        <dbReference type="PROSITE" id="PS51444"/>
    </source>
</evidence>
<dbReference type="InterPro" id="IPR015425">
    <property type="entry name" value="FH2_Formin"/>
</dbReference>
<dbReference type="Gene3D" id="1.20.58.2220">
    <property type="entry name" value="Formin, FH2 domain"/>
    <property type="match status" value="1"/>
</dbReference>
<dbReference type="InterPro" id="IPR027643">
    <property type="entry name" value="Formin-like_plant"/>
</dbReference>
<evidence type="ECO:0000256" key="2">
    <source>
        <dbReference type="RuleBase" id="RU361260"/>
    </source>
</evidence>
<feature type="coiled-coil region" evidence="3">
    <location>
        <begin position="708"/>
        <end position="735"/>
    </location>
</feature>
<feature type="coiled-coil region" evidence="3">
    <location>
        <begin position="523"/>
        <end position="550"/>
    </location>
</feature>
<feature type="compositionally biased region" description="Pro residues" evidence="4">
    <location>
        <begin position="269"/>
        <end position="323"/>
    </location>
</feature>
<accession>A0ABD1U3D5</accession>
<evidence type="ECO:0000256" key="6">
    <source>
        <dbReference type="SAM" id="SignalP"/>
    </source>
</evidence>
<feature type="region of interest" description="Disordered" evidence="4">
    <location>
        <begin position="618"/>
        <end position="641"/>
    </location>
</feature>
<feature type="chain" id="PRO_5044759520" description="Formin-like protein" evidence="6">
    <location>
        <begin position="23"/>
        <end position="825"/>
    </location>
</feature>
<dbReference type="PROSITE" id="PS51444">
    <property type="entry name" value="FH2"/>
    <property type="match status" value="1"/>
</dbReference>
<evidence type="ECO:0000313" key="8">
    <source>
        <dbReference type="EMBL" id="KAL2519484.1"/>
    </source>
</evidence>
<comment type="similarity">
    <text evidence="1">Belongs to the formin-like family. Class-I subfamily.</text>
</comment>
<evidence type="ECO:0000256" key="5">
    <source>
        <dbReference type="SAM" id="Phobius"/>
    </source>
</evidence>
<dbReference type="PANTHER" id="PTHR23213">
    <property type="entry name" value="FORMIN-RELATED"/>
    <property type="match status" value="1"/>
</dbReference>
<dbReference type="AlphaFoldDB" id="A0ABD1U3D5"/>
<name>A0ABD1U3D5_9LAMI</name>
<feature type="compositionally biased region" description="Pro residues" evidence="4">
    <location>
        <begin position="53"/>
        <end position="66"/>
    </location>
</feature>
<feature type="compositionally biased region" description="Basic and acidic residues" evidence="4">
    <location>
        <begin position="175"/>
        <end position="193"/>
    </location>
</feature>
<comment type="caution">
    <text evidence="8">The sequence shown here is derived from an EMBL/GenBank/DDBJ whole genome shotgun (WGS) entry which is preliminary data.</text>
</comment>